<feature type="transmembrane region" description="Helical" evidence="2">
    <location>
        <begin position="613"/>
        <end position="632"/>
    </location>
</feature>
<evidence type="ECO:0000256" key="1">
    <source>
        <dbReference type="SAM" id="MobiDB-lite"/>
    </source>
</evidence>
<feature type="transmembrane region" description="Helical" evidence="2">
    <location>
        <begin position="422"/>
        <end position="443"/>
    </location>
</feature>
<feature type="compositionally biased region" description="Polar residues" evidence="1">
    <location>
        <begin position="673"/>
        <end position="683"/>
    </location>
</feature>
<proteinExistence type="predicted"/>
<dbReference type="InterPro" id="IPR006621">
    <property type="entry name" value="Nose-resist-to-fluoxetine_N"/>
</dbReference>
<dbReference type="Pfam" id="PF01757">
    <property type="entry name" value="Acyl_transf_3"/>
    <property type="match status" value="1"/>
</dbReference>
<evidence type="ECO:0000256" key="2">
    <source>
        <dbReference type="SAM" id="Phobius"/>
    </source>
</evidence>
<organism evidence="5 6">
    <name type="scientific">Mesorhabditis belari</name>
    <dbReference type="NCBI Taxonomy" id="2138241"/>
    <lineage>
        <taxon>Eukaryota</taxon>
        <taxon>Metazoa</taxon>
        <taxon>Ecdysozoa</taxon>
        <taxon>Nematoda</taxon>
        <taxon>Chromadorea</taxon>
        <taxon>Rhabditida</taxon>
        <taxon>Rhabditina</taxon>
        <taxon>Rhabditomorpha</taxon>
        <taxon>Rhabditoidea</taxon>
        <taxon>Rhabditidae</taxon>
        <taxon>Mesorhabditinae</taxon>
        <taxon>Mesorhabditis</taxon>
    </lineage>
</organism>
<keyword evidence="2" id="KW-0472">Membrane</keyword>
<dbReference type="GO" id="GO:0016747">
    <property type="term" value="F:acyltransferase activity, transferring groups other than amino-acyl groups"/>
    <property type="evidence" value="ECO:0007669"/>
    <property type="project" value="InterPro"/>
</dbReference>
<feature type="domain" description="Acyltransferase 3" evidence="3">
    <location>
        <begin position="240"/>
        <end position="629"/>
    </location>
</feature>
<feature type="transmembrane region" description="Helical" evidence="2">
    <location>
        <begin position="171"/>
        <end position="197"/>
    </location>
</feature>
<name>A0AAF3EQK1_9BILA</name>
<feature type="transmembrane region" description="Helical" evidence="2">
    <location>
        <begin position="287"/>
        <end position="307"/>
    </location>
</feature>
<feature type="compositionally biased region" description="Basic and acidic residues" evidence="1">
    <location>
        <begin position="658"/>
        <end position="672"/>
    </location>
</feature>
<dbReference type="PANTHER" id="PTHR11161:SF55">
    <property type="entry name" value="NOSE RESISTANT-TO-FLUOXETINE PROTEIN N-TERMINAL DOMAIN-CONTAINING PROTEIN"/>
    <property type="match status" value="1"/>
</dbReference>
<feature type="transmembrane region" description="Helical" evidence="2">
    <location>
        <begin position="395"/>
        <end position="415"/>
    </location>
</feature>
<feature type="transmembrane region" description="Helical" evidence="2">
    <location>
        <begin position="546"/>
        <end position="563"/>
    </location>
</feature>
<evidence type="ECO:0008006" key="7">
    <source>
        <dbReference type="Google" id="ProtNLM"/>
    </source>
</evidence>
<reference evidence="6" key="1">
    <citation type="submission" date="2024-02" db="UniProtKB">
        <authorList>
            <consortium name="WormBaseParasite"/>
        </authorList>
    </citation>
    <scope>IDENTIFICATION</scope>
</reference>
<feature type="transmembrane region" description="Helical" evidence="2">
    <location>
        <begin position="469"/>
        <end position="492"/>
    </location>
</feature>
<feature type="transmembrane region" description="Helical" evidence="2">
    <location>
        <begin position="504"/>
        <end position="526"/>
    </location>
</feature>
<dbReference type="Proteomes" id="UP000887575">
    <property type="component" value="Unassembled WGS sequence"/>
</dbReference>
<evidence type="ECO:0000313" key="6">
    <source>
        <dbReference type="WBParaSite" id="MBELARI_LOCUS16363"/>
    </source>
</evidence>
<feature type="domain" description="Nose resistant-to-fluoxetine protein N-terminal" evidence="4">
    <location>
        <begin position="61"/>
        <end position="149"/>
    </location>
</feature>
<evidence type="ECO:0000259" key="3">
    <source>
        <dbReference type="Pfam" id="PF01757"/>
    </source>
</evidence>
<feature type="transmembrane region" description="Helical" evidence="2">
    <location>
        <begin position="327"/>
        <end position="350"/>
    </location>
</feature>
<dbReference type="PANTHER" id="PTHR11161">
    <property type="entry name" value="O-ACYLTRANSFERASE"/>
    <property type="match status" value="1"/>
</dbReference>
<feature type="transmembrane region" description="Helical" evidence="2">
    <location>
        <begin position="584"/>
        <end position="601"/>
    </location>
</feature>
<dbReference type="Pfam" id="PF20146">
    <property type="entry name" value="NRF"/>
    <property type="match status" value="1"/>
</dbReference>
<protein>
    <recommendedName>
        <fullName evidence="7">Nose resistant-to-fluoxetine protein N-terminal domain-containing protein</fullName>
    </recommendedName>
</protein>
<dbReference type="WBParaSite" id="MBELARI_LOCUS16363">
    <property type="protein sequence ID" value="MBELARI_LOCUS16363"/>
    <property type="gene ID" value="MBELARI_LOCUS16363"/>
</dbReference>
<dbReference type="AlphaFoldDB" id="A0AAF3EQK1"/>
<evidence type="ECO:0000259" key="4">
    <source>
        <dbReference type="Pfam" id="PF20146"/>
    </source>
</evidence>
<keyword evidence="2" id="KW-0812">Transmembrane</keyword>
<dbReference type="InterPro" id="IPR052728">
    <property type="entry name" value="O2_lipid_transport_reg"/>
</dbReference>
<accession>A0AAF3EQK1</accession>
<dbReference type="InterPro" id="IPR002656">
    <property type="entry name" value="Acyl_transf_3_dom"/>
</dbReference>
<sequence>MKQSVKSFEMKDWLFRVMKRAANENSVNIACMEDLTDLEESFRRIESALTKKNVTMTDFDKKVTIQVIDSNGAYNGGFLRGRKVFQGRFDECRLIKYKASNRSHTWEGDVFRYFIGQQDGNKCKDGTVLVAFDQCLPKSCSVSELRKLLEKEEQICVVVNNEYARVNKANWFSWFLGILMAIIVVVSVFAGVVDYFLSNHIKGTSIEKLLWYRLFMAFSLSSNVKGIMNVKGTNKPGQIGSLHCMRFFSMVWVIMGHMNSNVVGAASNVLDILDASKAAQFYILSNSFFSVDTFFFIGGVLLAYMWFKEFKKDRRTMMSSKGWLMFYVHRILRLSPPYYFAFFFWSYIFLPNLPDSSNNLYYSGDDEDPCRKFWWPAMLYVQNLVHYTKDQCYGISWYLAADMQMYVFSPILLIALGMNVHLGLSVAGVILFLSTSGNIATIYKFRYPPTIAVFDKPDPKMTNYDNYGFLIYQSAWIRCQIYVIGILVGYFLQMKKSIKINKYLNLGLLFATFAFMLFDVMILHAVPRDKVMPLFWRSIYSAFSKPLWGLCLSWITISCYYGYGGLLNSFMSWPGWTPLGRLTYSAYLIHLIVVTYLLIIHPSEIVWGSYTDIFSNFIVPSVVITYLLAILWSSCFEVAMGKIEIILIGGRRRAVDPLKKRDENERDEKMGNRDQNGLSNGETVSPIKTAPISSKDETWS</sequence>
<keyword evidence="5" id="KW-1185">Reference proteome</keyword>
<keyword evidence="2" id="KW-1133">Transmembrane helix</keyword>
<evidence type="ECO:0000313" key="5">
    <source>
        <dbReference type="Proteomes" id="UP000887575"/>
    </source>
</evidence>
<feature type="region of interest" description="Disordered" evidence="1">
    <location>
        <begin position="658"/>
        <end position="700"/>
    </location>
</feature>